<dbReference type="AlphaFoldDB" id="A0A0C9TIB0"/>
<evidence type="ECO:0000259" key="9">
    <source>
        <dbReference type="Pfam" id="PF04577"/>
    </source>
</evidence>
<dbReference type="OrthoDB" id="529273at2759"/>
<reference evidence="10 11" key="1">
    <citation type="submission" date="2014-06" db="EMBL/GenBank/DDBJ databases">
        <authorList>
            <consortium name="DOE Joint Genome Institute"/>
            <person name="Kuo A."/>
            <person name="Kohler A."/>
            <person name="Nagy L.G."/>
            <person name="Floudas D."/>
            <person name="Copeland A."/>
            <person name="Barry K.W."/>
            <person name="Cichocki N."/>
            <person name="Veneault-Fourrey C."/>
            <person name="LaButti K."/>
            <person name="Lindquist E.A."/>
            <person name="Lipzen A."/>
            <person name="Lundell T."/>
            <person name="Morin E."/>
            <person name="Murat C."/>
            <person name="Sun H."/>
            <person name="Tunlid A."/>
            <person name="Henrissat B."/>
            <person name="Grigoriev I.V."/>
            <person name="Hibbett D.S."/>
            <person name="Martin F."/>
            <person name="Nordberg H.P."/>
            <person name="Cantor M.N."/>
            <person name="Hua S.X."/>
        </authorList>
    </citation>
    <scope>NUCLEOTIDE SEQUENCE [LARGE SCALE GENOMIC DNA]</scope>
    <source>
        <strain evidence="10 11">ATCC 200175</strain>
    </source>
</reference>
<feature type="signal peptide" evidence="8">
    <location>
        <begin position="1"/>
        <end position="30"/>
    </location>
</feature>
<dbReference type="PANTHER" id="PTHR20961">
    <property type="entry name" value="GLYCOSYLTRANSFERASE"/>
    <property type="match status" value="1"/>
</dbReference>
<dbReference type="GO" id="GO:0005783">
    <property type="term" value="C:endoplasmic reticulum"/>
    <property type="evidence" value="ECO:0007669"/>
    <property type="project" value="TreeGrafter"/>
</dbReference>
<feature type="domain" description="Glycosyltransferase 61 catalytic" evidence="9">
    <location>
        <begin position="176"/>
        <end position="400"/>
    </location>
</feature>
<dbReference type="EMBL" id="KN819336">
    <property type="protein sequence ID" value="KIJ15455.1"/>
    <property type="molecule type" value="Genomic_DNA"/>
</dbReference>
<dbReference type="InterPro" id="IPR049625">
    <property type="entry name" value="Glyco_transf_61_cat"/>
</dbReference>
<keyword evidence="7" id="KW-0325">Glycoprotein</keyword>
<evidence type="ECO:0000256" key="3">
    <source>
        <dbReference type="ARBA" id="ARBA00022679"/>
    </source>
</evidence>
<keyword evidence="5" id="KW-1133">Transmembrane helix</keyword>
<dbReference type="HOGENOM" id="CLU_033167_0_0_1"/>
<dbReference type="PANTHER" id="PTHR20961:SF38">
    <property type="entry name" value="PROTEIN O-LINKED-MANNOSE BETA-1,4-N-ACETYLGLUCOSAMINYLTRANSFERASE 2"/>
    <property type="match status" value="1"/>
</dbReference>
<feature type="chain" id="PRO_5002220489" evidence="8">
    <location>
        <begin position="31"/>
        <end position="480"/>
    </location>
</feature>
<sequence length="480" mass="54320">MIKHSVSTPTRREFVLLALLFISLLWISRANFGVRESRPSSLLEEEFFEEHDASHDEVPSTEAERWRTRISSKRIPTTRIVSHVPGWTMFDNLYLLNGTVFIVTDEPNTVPDRKTITSTAVKIDNGAVAVASRLPTDRELRVISTDDARELFGASPVLIDGATWIVNDPPQFITHYYHWSAELFFGFWRTYSSLDPSIPANGSSSLPAPRRVWFAHADADHWRDYALMNQWVLRSAFPSLSAEYSADWQDRADMGRPVMLDRVIFSDRAAAMNGAEFLRTGRTASEAFDLPGSAHWWNTIRSEVIKFSGLDGQIGGGTDHNPVITYISRQEWGRRMLIPEDHEKLVRELYNLRDKYGYEVNVVSMDKLSRVEQFRLAARTTIMMGVHGNGLTSLVWMKPTPRATVIEFLYPGGFAYDYEYTTRALGMVHYGVWGDKTFTNPDIPPAAYPEGFQGNSIPVDGKVVARLCLERLGLSNAADD</sequence>
<dbReference type="GO" id="GO:0016020">
    <property type="term" value="C:membrane"/>
    <property type="evidence" value="ECO:0007669"/>
    <property type="project" value="UniProtKB-SubCell"/>
</dbReference>
<evidence type="ECO:0000313" key="10">
    <source>
        <dbReference type="EMBL" id="KIJ15455.1"/>
    </source>
</evidence>
<dbReference type="Proteomes" id="UP000053647">
    <property type="component" value="Unassembled WGS sequence"/>
</dbReference>
<evidence type="ECO:0000256" key="4">
    <source>
        <dbReference type="ARBA" id="ARBA00022692"/>
    </source>
</evidence>
<evidence type="ECO:0000256" key="7">
    <source>
        <dbReference type="ARBA" id="ARBA00023180"/>
    </source>
</evidence>
<keyword evidence="3" id="KW-0808">Transferase</keyword>
<evidence type="ECO:0000256" key="2">
    <source>
        <dbReference type="ARBA" id="ARBA00022676"/>
    </source>
</evidence>
<keyword evidence="6" id="KW-0472">Membrane</keyword>
<evidence type="ECO:0000256" key="5">
    <source>
        <dbReference type="ARBA" id="ARBA00022989"/>
    </source>
</evidence>
<keyword evidence="4" id="KW-0812">Transmembrane</keyword>
<keyword evidence="2" id="KW-0328">Glycosyltransferase</keyword>
<accession>A0A0C9TIB0</accession>
<evidence type="ECO:0000256" key="8">
    <source>
        <dbReference type="SAM" id="SignalP"/>
    </source>
</evidence>
<dbReference type="GO" id="GO:0097363">
    <property type="term" value="F:protein O-acetylglucosaminyltransferase activity"/>
    <property type="evidence" value="ECO:0007669"/>
    <property type="project" value="TreeGrafter"/>
</dbReference>
<evidence type="ECO:0000256" key="6">
    <source>
        <dbReference type="ARBA" id="ARBA00023136"/>
    </source>
</evidence>
<protein>
    <submittedName>
        <fullName evidence="10">Unplaced genomic scaffold PAXINscaffold_14, whole genome shotgun sequence</fullName>
    </submittedName>
</protein>
<organism evidence="10 11">
    <name type="scientific">Paxillus involutus ATCC 200175</name>
    <dbReference type="NCBI Taxonomy" id="664439"/>
    <lineage>
        <taxon>Eukaryota</taxon>
        <taxon>Fungi</taxon>
        <taxon>Dikarya</taxon>
        <taxon>Basidiomycota</taxon>
        <taxon>Agaricomycotina</taxon>
        <taxon>Agaricomycetes</taxon>
        <taxon>Agaricomycetidae</taxon>
        <taxon>Boletales</taxon>
        <taxon>Paxilineae</taxon>
        <taxon>Paxillaceae</taxon>
        <taxon>Paxillus</taxon>
    </lineage>
</organism>
<name>A0A0C9TIB0_PAXIN</name>
<comment type="subcellular location">
    <subcellularLocation>
        <location evidence="1">Membrane</location>
        <topology evidence="1">Single-pass membrane protein</topology>
    </subcellularLocation>
</comment>
<gene>
    <name evidence="10" type="ORF">PAXINDRAFT_114569</name>
</gene>
<proteinExistence type="predicted"/>
<dbReference type="Pfam" id="PF04577">
    <property type="entry name" value="Glyco_transf_61"/>
    <property type="match status" value="1"/>
</dbReference>
<keyword evidence="8" id="KW-0732">Signal</keyword>
<keyword evidence="11" id="KW-1185">Reference proteome</keyword>
<evidence type="ECO:0000313" key="11">
    <source>
        <dbReference type="Proteomes" id="UP000053647"/>
    </source>
</evidence>
<reference evidence="11" key="2">
    <citation type="submission" date="2015-01" db="EMBL/GenBank/DDBJ databases">
        <title>Evolutionary Origins and Diversification of the Mycorrhizal Mutualists.</title>
        <authorList>
            <consortium name="DOE Joint Genome Institute"/>
            <consortium name="Mycorrhizal Genomics Consortium"/>
            <person name="Kohler A."/>
            <person name="Kuo A."/>
            <person name="Nagy L.G."/>
            <person name="Floudas D."/>
            <person name="Copeland A."/>
            <person name="Barry K.W."/>
            <person name="Cichocki N."/>
            <person name="Veneault-Fourrey C."/>
            <person name="LaButti K."/>
            <person name="Lindquist E.A."/>
            <person name="Lipzen A."/>
            <person name="Lundell T."/>
            <person name="Morin E."/>
            <person name="Murat C."/>
            <person name="Riley R."/>
            <person name="Ohm R."/>
            <person name="Sun H."/>
            <person name="Tunlid A."/>
            <person name="Henrissat B."/>
            <person name="Grigoriev I.V."/>
            <person name="Hibbett D.S."/>
            <person name="Martin F."/>
        </authorList>
    </citation>
    <scope>NUCLEOTIDE SEQUENCE [LARGE SCALE GENOMIC DNA]</scope>
    <source>
        <strain evidence="11">ATCC 200175</strain>
    </source>
</reference>
<evidence type="ECO:0000256" key="1">
    <source>
        <dbReference type="ARBA" id="ARBA00004167"/>
    </source>
</evidence>
<dbReference type="GO" id="GO:0035269">
    <property type="term" value="P:protein O-linked glycosylation via mannose"/>
    <property type="evidence" value="ECO:0007669"/>
    <property type="project" value="TreeGrafter"/>
</dbReference>
<dbReference type="InterPro" id="IPR007657">
    <property type="entry name" value="Glycosyltransferase_61"/>
</dbReference>